<proteinExistence type="predicted"/>
<feature type="compositionally biased region" description="Pro residues" evidence="1">
    <location>
        <begin position="223"/>
        <end position="237"/>
    </location>
</feature>
<feature type="compositionally biased region" description="Low complexity" evidence="1">
    <location>
        <begin position="183"/>
        <end position="202"/>
    </location>
</feature>
<reference evidence="3" key="1">
    <citation type="journal article" date="2019" name="Int. J. Syst. Evol. Microbiol.">
        <title>The Global Catalogue of Microorganisms (GCM) 10K type strain sequencing project: providing services to taxonomists for standard genome sequencing and annotation.</title>
        <authorList>
            <consortium name="The Broad Institute Genomics Platform"/>
            <consortium name="The Broad Institute Genome Sequencing Center for Infectious Disease"/>
            <person name="Wu L."/>
            <person name="Ma J."/>
        </authorList>
    </citation>
    <scope>NUCLEOTIDE SEQUENCE [LARGE SCALE GENOMIC DNA]</scope>
    <source>
        <strain evidence="3">JCM 17975</strain>
    </source>
</reference>
<gene>
    <name evidence="2" type="ORF">GCM10023198_30840</name>
</gene>
<feature type="compositionally biased region" description="Basic and acidic residues" evidence="1">
    <location>
        <begin position="212"/>
        <end position="222"/>
    </location>
</feature>
<evidence type="ECO:0000256" key="1">
    <source>
        <dbReference type="SAM" id="MobiDB-lite"/>
    </source>
</evidence>
<sequence length="247" mass="25405">MRPRPVPVTLPRTHVVVDQDGHLAVTVDGQPWQPPAPTDGSARAHTGGLSLGRSDLEWAQEQIAEELDTPVVVHLVDGGQAYEPYFVVPDSYRPLEPNSLSGTAVGEAGPVAESGLGSIPGGRGGFTPGEPVALVQVVGRAVADEHGAVRFRLPAALGDRTRSLLIQGQVSGTTLPYDDLPQPSGHAVPSGAAPAPGSSGVPDLARPSPQSGDHDVRREPVRRPAPAPAARPTPTAPDVPDTGLGAL</sequence>
<dbReference type="Proteomes" id="UP001500843">
    <property type="component" value="Unassembled WGS sequence"/>
</dbReference>
<organism evidence="2 3">
    <name type="scientific">Promicromonospora umidemergens</name>
    <dbReference type="NCBI Taxonomy" id="629679"/>
    <lineage>
        <taxon>Bacteria</taxon>
        <taxon>Bacillati</taxon>
        <taxon>Actinomycetota</taxon>
        <taxon>Actinomycetes</taxon>
        <taxon>Micrococcales</taxon>
        <taxon>Promicromonosporaceae</taxon>
        <taxon>Promicromonospora</taxon>
    </lineage>
</organism>
<name>A0ABP8XGU2_9MICO</name>
<feature type="region of interest" description="Disordered" evidence="1">
    <location>
        <begin position="175"/>
        <end position="247"/>
    </location>
</feature>
<protein>
    <submittedName>
        <fullName evidence="2">Uncharacterized protein</fullName>
    </submittedName>
</protein>
<feature type="compositionally biased region" description="Low complexity" evidence="1">
    <location>
        <begin position="238"/>
        <end position="247"/>
    </location>
</feature>
<accession>A0ABP8XGU2</accession>
<feature type="region of interest" description="Disordered" evidence="1">
    <location>
        <begin position="29"/>
        <end position="48"/>
    </location>
</feature>
<comment type="caution">
    <text evidence="2">The sequence shown here is derived from an EMBL/GenBank/DDBJ whole genome shotgun (WGS) entry which is preliminary data.</text>
</comment>
<dbReference type="EMBL" id="BAABHM010000012">
    <property type="protein sequence ID" value="GAA4706535.1"/>
    <property type="molecule type" value="Genomic_DNA"/>
</dbReference>
<keyword evidence="3" id="KW-1185">Reference proteome</keyword>
<evidence type="ECO:0000313" key="3">
    <source>
        <dbReference type="Proteomes" id="UP001500843"/>
    </source>
</evidence>
<evidence type="ECO:0000313" key="2">
    <source>
        <dbReference type="EMBL" id="GAA4706535.1"/>
    </source>
</evidence>